<reference evidence="2 3" key="1">
    <citation type="submission" date="2015-12" db="EMBL/GenBank/DDBJ databases">
        <title>The genome of Folsomia candida.</title>
        <authorList>
            <person name="Faddeeva A."/>
            <person name="Derks M.F."/>
            <person name="Anvar Y."/>
            <person name="Smit S."/>
            <person name="Van Straalen N."/>
            <person name="Roelofs D."/>
        </authorList>
    </citation>
    <scope>NUCLEOTIDE SEQUENCE [LARGE SCALE GENOMIC DNA]</scope>
    <source>
        <strain evidence="2 3">VU population</strain>
        <tissue evidence="2">Whole body</tissue>
    </source>
</reference>
<accession>A0A226D5R1</accession>
<organism evidence="2 3">
    <name type="scientific">Folsomia candida</name>
    <name type="common">Springtail</name>
    <dbReference type="NCBI Taxonomy" id="158441"/>
    <lineage>
        <taxon>Eukaryota</taxon>
        <taxon>Metazoa</taxon>
        <taxon>Ecdysozoa</taxon>
        <taxon>Arthropoda</taxon>
        <taxon>Hexapoda</taxon>
        <taxon>Collembola</taxon>
        <taxon>Entomobryomorpha</taxon>
        <taxon>Isotomoidea</taxon>
        <taxon>Isotomidae</taxon>
        <taxon>Proisotominae</taxon>
        <taxon>Folsomia</taxon>
    </lineage>
</organism>
<keyword evidence="3" id="KW-1185">Reference proteome</keyword>
<proteinExistence type="predicted"/>
<dbReference type="AlphaFoldDB" id="A0A226D5R1"/>
<name>A0A226D5R1_FOLCA</name>
<protein>
    <submittedName>
        <fullName evidence="2">Uncharacterized protein</fullName>
    </submittedName>
</protein>
<feature type="transmembrane region" description="Helical" evidence="1">
    <location>
        <begin position="417"/>
        <end position="436"/>
    </location>
</feature>
<keyword evidence="1" id="KW-0812">Transmembrane</keyword>
<sequence length="585" mass="67905">MLAYFIKNPIFRELMFRTILKDKISPLLYTISLLIVLFLHFAPTECSSVHVHNAQPRSRQIEITHYLAPFENCNNIIVVSRNIQNLKSHRAPIILFTTPYSDLLRFPVLRRNVSHYCSASFRIMPNPNNPKATVDWNHGIKTSFGLQYFILVTNSKSTFQQFIEKLGADFYHYKRKEIMIIDVTLDVNGVTIWPASADHVTFYYHNMYHHEGISVSGNPSRCWIQVQCEGHDCFDELQIIGETVSQLNKYFWEINNRAIASARWSNEKKPLHKKSPTEGYFLTDLIESKEFWLPHDFNRYSDLNITPFYYFPTLNKFFTSHSRPFEFVIEQVQTERFLSCYKVKPDSFILAALTDPFDISSWICIVLSLMLTSTILTALLATPTMDGVIFMIGIFLENSVMDRLIKVKTRFHITVGLRLLVGVCVLLTGTVLVNWYKTLFTMEMIVPAWQTSPWETLFEIQVIMPFNLVGIPGVQPPRISYLVFFATIRHIFFPFSYEIDQFREVETGQSGVKKMATRVENTFNVGIGIKPTFNVTNYTAYVLKMENISYHTMLPISPFKPIQYEETDRFMDTVSACQKIAYLDT</sequence>
<gene>
    <name evidence="2" type="ORF">Fcan01_25354</name>
</gene>
<evidence type="ECO:0000256" key="1">
    <source>
        <dbReference type="SAM" id="Phobius"/>
    </source>
</evidence>
<keyword evidence="1" id="KW-1133">Transmembrane helix</keyword>
<dbReference type="EMBL" id="LNIX01000036">
    <property type="protein sequence ID" value="OXA39991.1"/>
    <property type="molecule type" value="Genomic_DNA"/>
</dbReference>
<evidence type="ECO:0000313" key="2">
    <source>
        <dbReference type="EMBL" id="OXA39991.1"/>
    </source>
</evidence>
<comment type="caution">
    <text evidence="2">The sequence shown here is derived from an EMBL/GenBank/DDBJ whole genome shotgun (WGS) entry which is preliminary data.</text>
</comment>
<dbReference type="Proteomes" id="UP000198287">
    <property type="component" value="Unassembled WGS sequence"/>
</dbReference>
<feature type="transmembrane region" description="Helical" evidence="1">
    <location>
        <begin position="365"/>
        <end position="396"/>
    </location>
</feature>
<keyword evidence="1" id="KW-0472">Membrane</keyword>
<evidence type="ECO:0000313" key="3">
    <source>
        <dbReference type="Proteomes" id="UP000198287"/>
    </source>
</evidence>